<proteinExistence type="predicted"/>
<keyword evidence="3" id="KW-1185">Reference proteome</keyword>
<feature type="chain" id="PRO_5047319515" evidence="1">
    <location>
        <begin position="25"/>
        <end position="209"/>
    </location>
</feature>
<evidence type="ECO:0000313" key="3">
    <source>
        <dbReference type="Proteomes" id="UP001501710"/>
    </source>
</evidence>
<comment type="caution">
    <text evidence="2">The sequence shown here is derived from an EMBL/GenBank/DDBJ whole genome shotgun (WGS) entry which is preliminary data.</text>
</comment>
<dbReference type="PANTHER" id="PTHR38847:SF1">
    <property type="entry name" value="PSEUDOURIDINE SYNTHASE RSUA_RLUA-LIKE DOMAIN-CONTAINING PROTEIN"/>
    <property type="match status" value="1"/>
</dbReference>
<gene>
    <name evidence="2" type="ORF">GCM10022254_29730</name>
</gene>
<dbReference type="Proteomes" id="UP001501710">
    <property type="component" value="Unassembled WGS sequence"/>
</dbReference>
<accession>A0ABP8C153</accession>
<sequence length="209" mass="21868">MFKGIAVSGAALALAAGSVTPAAAAALDGPSGVKIEVASSNGSGCPKGTAKANLSSDAEAFSVSYSDYTAQVGGSAKPADARKNCRISLQVLVPADYTYAISSVDYRTHVSLQAGAKGSERAEYYFQGDTETGHGTHDMTGPVEDNWQFSDVVPKDQLKWKPCGQERNFNINSELRVDKGTSDAAKVSLISMSPGIGSPIVYHLAWQKC</sequence>
<dbReference type="PANTHER" id="PTHR38847">
    <property type="match status" value="1"/>
</dbReference>
<dbReference type="RefSeq" id="WP_344896138.1">
    <property type="nucleotide sequence ID" value="NZ_BAABAS010000006.1"/>
</dbReference>
<dbReference type="InterPro" id="IPR025649">
    <property type="entry name" value="DUF4360"/>
</dbReference>
<protein>
    <submittedName>
        <fullName evidence="2">DUF4360 domain-containing protein</fullName>
    </submittedName>
</protein>
<name>A0ABP8C153_9ACTN</name>
<evidence type="ECO:0000313" key="2">
    <source>
        <dbReference type="EMBL" id="GAA4231725.1"/>
    </source>
</evidence>
<evidence type="ECO:0000256" key="1">
    <source>
        <dbReference type="SAM" id="SignalP"/>
    </source>
</evidence>
<organism evidence="2 3">
    <name type="scientific">Actinomadura meridiana</name>
    <dbReference type="NCBI Taxonomy" id="559626"/>
    <lineage>
        <taxon>Bacteria</taxon>
        <taxon>Bacillati</taxon>
        <taxon>Actinomycetota</taxon>
        <taxon>Actinomycetes</taxon>
        <taxon>Streptosporangiales</taxon>
        <taxon>Thermomonosporaceae</taxon>
        <taxon>Actinomadura</taxon>
    </lineage>
</organism>
<reference evidence="3" key="1">
    <citation type="journal article" date="2019" name="Int. J. Syst. Evol. Microbiol.">
        <title>The Global Catalogue of Microorganisms (GCM) 10K type strain sequencing project: providing services to taxonomists for standard genome sequencing and annotation.</title>
        <authorList>
            <consortium name="The Broad Institute Genomics Platform"/>
            <consortium name="The Broad Institute Genome Sequencing Center for Infectious Disease"/>
            <person name="Wu L."/>
            <person name="Ma J."/>
        </authorList>
    </citation>
    <scope>NUCLEOTIDE SEQUENCE [LARGE SCALE GENOMIC DNA]</scope>
    <source>
        <strain evidence="3">JCM 17440</strain>
    </source>
</reference>
<feature type="signal peptide" evidence="1">
    <location>
        <begin position="1"/>
        <end position="24"/>
    </location>
</feature>
<dbReference type="EMBL" id="BAABAS010000006">
    <property type="protein sequence ID" value="GAA4231725.1"/>
    <property type="molecule type" value="Genomic_DNA"/>
</dbReference>
<keyword evidence="1" id="KW-0732">Signal</keyword>
<dbReference type="Pfam" id="PF14273">
    <property type="entry name" value="DUF4360"/>
    <property type="match status" value="1"/>
</dbReference>